<organism evidence="2">
    <name type="scientific">marine sediment metagenome</name>
    <dbReference type="NCBI Taxonomy" id="412755"/>
    <lineage>
        <taxon>unclassified sequences</taxon>
        <taxon>metagenomes</taxon>
        <taxon>ecological metagenomes</taxon>
    </lineage>
</organism>
<name>X0Y077_9ZZZZ</name>
<feature type="domain" description="M23ase beta-sheet core" evidence="1">
    <location>
        <begin position="30"/>
        <end position="124"/>
    </location>
</feature>
<dbReference type="GO" id="GO:0004222">
    <property type="term" value="F:metalloendopeptidase activity"/>
    <property type="evidence" value="ECO:0007669"/>
    <property type="project" value="TreeGrafter"/>
</dbReference>
<dbReference type="InterPro" id="IPR016047">
    <property type="entry name" value="M23ase_b-sheet_dom"/>
</dbReference>
<dbReference type="SUPFAM" id="SSF51261">
    <property type="entry name" value="Duplicated hybrid motif"/>
    <property type="match status" value="1"/>
</dbReference>
<dbReference type="AlphaFoldDB" id="X0Y077"/>
<comment type="caution">
    <text evidence="2">The sequence shown here is derived from an EMBL/GenBank/DDBJ whole genome shotgun (WGS) entry which is preliminary data.</text>
</comment>
<dbReference type="InterPro" id="IPR050570">
    <property type="entry name" value="Cell_wall_metabolism_enzyme"/>
</dbReference>
<reference evidence="2" key="1">
    <citation type="journal article" date="2014" name="Front. Microbiol.">
        <title>High frequency of phylogenetically diverse reductive dehalogenase-homologous genes in deep subseafloor sedimentary metagenomes.</title>
        <authorList>
            <person name="Kawai M."/>
            <person name="Futagami T."/>
            <person name="Toyoda A."/>
            <person name="Takaki Y."/>
            <person name="Nishi S."/>
            <person name="Hori S."/>
            <person name="Arai W."/>
            <person name="Tsubouchi T."/>
            <person name="Morono Y."/>
            <person name="Uchiyama I."/>
            <person name="Ito T."/>
            <person name="Fujiyama A."/>
            <person name="Inagaki F."/>
            <person name="Takami H."/>
        </authorList>
    </citation>
    <scope>NUCLEOTIDE SEQUENCE</scope>
    <source>
        <strain evidence="2">Expedition CK06-06</strain>
    </source>
</reference>
<dbReference type="Pfam" id="PF01551">
    <property type="entry name" value="Peptidase_M23"/>
    <property type="match status" value="1"/>
</dbReference>
<dbReference type="EMBL" id="BARS01057600">
    <property type="protein sequence ID" value="GAG42208.1"/>
    <property type="molecule type" value="Genomic_DNA"/>
</dbReference>
<sequence>WQDILGYPVQSLTITSVYGTLRQYDTGPGYHAGVDLDGETGDAVFAVADGRVVLAEPLQVRGGAVILDHGLGVYSCYFHLSDFAVREEERVSKGQVIGDMGSTGLSTGTHLHWEIRVGGIAVDPFEWTRRRMLA</sequence>
<feature type="non-terminal residue" evidence="2">
    <location>
        <position position="1"/>
    </location>
</feature>
<evidence type="ECO:0000259" key="1">
    <source>
        <dbReference type="Pfam" id="PF01551"/>
    </source>
</evidence>
<dbReference type="PANTHER" id="PTHR21666">
    <property type="entry name" value="PEPTIDASE-RELATED"/>
    <property type="match status" value="1"/>
</dbReference>
<protein>
    <recommendedName>
        <fullName evidence="1">M23ase beta-sheet core domain-containing protein</fullName>
    </recommendedName>
</protein>
<dbReference type="Gene3D" id="2.70.70.10">
    <property type="entry name" value="Glucose Permease (Domain IIA)"/>
    <property type="match status" value="1"/>
</dbReference>
<evidence type="ECO:0000313" key="2">
    <source>
        <dbReference type="EMBL" id="GAG42208.1"/>
    </source>
</evidence>
<dbReference type="CDD" id="cd12797">
    <property type="entry name" value="M23_peptidase"/>
    <property type="match status" value="1"/>
</dbReference>
<dbReference type="PANTHER" id="PTHR21666:SF270">
    <property type="entry name" value="MUREIN HYDROLASE ACTIVATOR ENVC"/>
    <property type="match status" value="1"/>
</dbReference>
<proteinExistence type="predicted"/>
<gene>
    <name evidence="2" type="ORF">S01H1_84389</name>
</gene>
<accession>X0Y077</accession>
<feature type="non-terminal residue" evidence="2">
    <location>
        <position position="134"/>
    </location>
</feature>
<dbReference type="InterPro" id="IPR011055">
    <property type="entry name" value="Dup_hybrid_motif"/>
</dbReference>